<keyword evidence="4" id="KW-1185">Reference proteome</keyword>
<gene>
    <name evidence="3" type="ORF">WJX75_000870</name>
</gene>
<feature type="signal peptide" evidence="2">
    <location>
        <begin position="1"/>
        <end position="21"/>
    </location>
</feature>
<comment type="caution">
    <text evidence="3">The sequence shown here is derived from an EMBL/GenBank/DDBJ whole genome shotgun (WGS) entry which is preliminary data.</text>
</comment>
<organism evidence="3 4">
    <name type="scientific">Coccomyxa subellipsoidea</name>
    <dbReference type="NCBI Taxonomy" id="248742"/>
    <lineage>
        <taxon>Eukaryota</taxon>
        <taxon>Viridiplantae</taxon>
        <taxon>Chlorophyta</taxon>
        <taxon>core chlorophytes</taxon>
        <taxon>Trebouxiophyceae</taxon>
        <taxon>Trebouxiophyceae incertae sedis</taxon>
        <taxon>Coccomyxaceae</taxon>
        <taxon>Coccomyxa</taxon>
    </lineage>
</organism>
<feature type="chain" id="PRO_5046499026" description="Transmembrane protein" evidence="2">
    <location>
        <begin position="22"/>
        <end position="436"/>
    </location>
</feature>
<keyword evidence="2" id="KW-0732">Signal</keyword>
<sequence length="436" mass="46663">MREQWRTRALLLLVALSLASARVAPQPVLLSEQRRVECTTESQRLFHCASYTAPNSMLTDKQKEMCCEAVHTFNLNGCFCGWGCPSAMNPWTRDVLTDLASALHSCNVGVIPCMTSEGYLQDGDATVAYTGDELEAMQAATTAVSRMVAQDGWGSSGGQRRPQRLASSLQPLLDFTFLSRPEPSYSQGEYSGDELAPGGFDIEVEVEQDGGDSEQVSATMAQLGRWMGVLLGGDDALAVGDDAHLVPPITGTDPSRVDTLGGVVTQVMQLVNAILNGTDAQVEVAVEITVETTTTTSTSSATRFSSRKDISGARPLISRVSTAPIGAGQNAADRVERMVTETTPQPLHAPRAHCWMQRLAGVVTENPARFFAVLAGVAFVVLLATLIAQVAVALVCEVQRQMAQQESEEVVTNPLLAPELTTPLLNARGELHDSSL</sequence>
<evidence type="ECO:0000256" key="1">
    <source>
        <dbReference type="SAM" id="Phobius"/>
    </source>
</evidence>
<keyword evidence="1" id="KW-0812">Transmembrane</keyword>
<evidence type="ECO:0000256" key="2">
    <source>
        <dbReference type="SAM" id="SignalP"/>
    </source>
</evidence>
<name>A0ABR2YJU3_9CHLO</name>
<accession>A0ABR2YJU3</accession>
<dbReference type="EMBL" id="JALJOT010000010">
    <property type="protein sequence ID" value="KAK9906379.1"/>
    <property type="molecule type" value="Genomic_DNA"/>
</dbReference>
<evidence type="ECO:0000313" key="3">
    <source>
        <dbReference type="EMBL" id="KAK9906379.1"/>
    </source>
</evidence>
<evidence type="ECO:0008006" key="5">
    <source>
        <dbReference type="Google" id="ProtNLM"/>
    </source>
</evidence>
<dbReference type="Proteomes" id="UP001491310">
    <property type="component" value="Unassembled WGS sequence"/>
</dbReference>
<evidence type="ECO:0000313" key="4">
    <source>
        <dbReference type="Proteomes" id="UP001491310"/>
    </source>
</evidence>
<protein>
    <recommendedName>
        <fullName evidence="5">Transmembrane protein</fullName>
    </recommendedName>
</protein>
<feature type="transmembrane region" description="Helical" evidence="1">
    <location>
        <begin position="370"/>
        <end position="396"/>
    </location>
</feature>
<keyword evidence="1" id="KW-1133">Transmembrane helix</keyword>
<reference evidence="3 4" key="1">
    <citation type="journal article" date="2024" name="Nat. Commun.">
        <title>Phylogenomics reveals the evolutionary origins of lichenization in chlorophyte algae.</title>
        <authorList>
            <person name="Puginier C."/>
            <person name="Libourel C."/>
            <person name="Otte J."/>
            <person name="Skaloud P."/>
            <person name="Haon M."/>
            <person name="Grisel S."/>
            <person name="Petersen M."/>
            <person name="Berrin J.G."/>
            <person name="Delaux P.M."/>
            <person name="Dal Grande F."/>
            <person name="Keller J."/>
        </authorList>
    </citation>
    <scope>NUCLEOTIDE SEQUENCE [LARGE SCALE GENOMIC DNA]</scope>
    <source>
        <strain evidence="3 4">SAG 216-7</strain>
    </source>
</reference>
<keyword evidence="1" id="KW-0472">Membrane</keyword>
<proteinExistence type="predicted"/>